<dbReference type="FunFam" id="2.70.170.10:FF:000043">
    <property type="entry name" value="Gamma-aminobutyric acid receptor alpha-like"/>
    <property type="match status" value="1"/>
</dbReference>
<evidence type="ECO:0000259" key="20">
    <source>
        <dbReference type="Pfam" id="PF02932"/>
    </source>
</evidence>
<keyword evidence="7 18" id="KW-0406">Ion transport</keyword>
<evidence type="ECO:0000256" key="17">
    <source>
        <dbReference type="ARBA" id="ARBA00034104"/>
    </source>
</evidence>
<evidence type="ECO:0000256" key="5">
    <source>
        <dbReference type="ARBA" id="ARBA00022989"/>
    </source>
</evidence>
<dbReference type="CDD" id="cd19007">
    <property type="entry name" value="LGIC_ECD_GABAR_GRD-like"/>
    <property type="match status" value="1"/>
</dbReference>
<evidence type="ECO:0000256" key="1">
    <source>
        <dbReference type="ARBA" id="ARBA00022448"/>
    </source>
</evidence>
<keyword evidence="14" id="KW-0628">Postsynaptic cell membrane</keyword>
<dbReference type="GO" id="GO:0034707">
    <property type="term" value="C:chloride channel complex"/>
    <property type="evidence" value="ECO:0007669"/>
    <property type="project" value="UniProtKB-KW"/>
</dbReference>
<evidence type="ECO:0000256" key="15">
    <source>
        <dbReference type="ARBA" id="ARBA00023286"/>
    </source>
</evidence>
<keyword evidence="3 18" id="KW-0812">Transmembrane</keyword>
<accession>A0A6P7SPX5</accession>
<dbReference type="InterPro" id="IPR036734">
    <property type="entry name" value="Neur_chan_lig-bd_sf"/>
</dbReference>
<organism evidence="21 22">
    <name type="scientific">Octopus sinensis</name>
    <name type="common">East Asian common octopus</name>
    <dbReference type="NCBI Taxonomy" id="2607531"/>
    <lineage>
        <taxon>Eukaryota</taxon>
        <taxon>Metazoa</taxon>
        <taxon>Spiralia</taxon>
        <taxon>Lophotrochozoa</taxon>
        <taxon>Mollusca</taxon>
        <taxon>Cephalopoda</taxon>
        <taxon>Coleoidea</taxon>
        <taxon>Octopodiformes</taxon>
        <taxon>Octopoda</taxon>
        <taxon>Incirrata</taxon>
        <taxon>Octopodidae</taxon>
        <taxon>Octopus</taxon>
    </lineage>
</organism>
<evidence type="ECO:0000256" key="13">
    <source>
        <dbReference type="ARBA" id="ARBA00023214"/>
    </source>
</evidence>
<dbReference type="GO" id="GO:0005254">
    <property type="term" value="F:chloride channel activity"/>
    <property type="evidence" value="ECO:0007669"/>
    <property type="project" value="UniProtKB-KW"/>
</dbReference>
<keyword evidence="9" id="KW-1015">Disulfide bond</keyword>
<dbReference type="GO" id="GO:0005230">
    <property type="term" value="F:extracellular ligand-gated monoatomic ion channel activity"/>
    <property type="evidence" value="ECO:0007669"/>
    <property type="project" value="InterPro"/>
</dbReference>
<keyword evidence="10" id="KW-0675">Receptor</keyword>
<keyword evidence="8 18" id="KW-0472">Membrane</keyword>
<keyword evidence="13" id="KW-0868">Chloride</keyword>
<keyword evidence="4 18" id="KW-0732">Signal</keyword>
<keyword evidence="5 18" id="KW-1133">Transmembrane helix</keyword>
<keyword evidence="16 18" id="KW-0407">Ion channel</keyword>
<feature type="transmembrane region" description="Helical" evidence="18">
    <location>
        <begin position="239"/>
        <end position="261"/>
    </location>
</feature>
<dbReference type="PANTHER" id="PTHR18945">
    <property type="entry name" value="NEUROTRANSMITTER GATED ION CHANNEL"/>
    <property type="match status" value="1"/>
</dbReference>
<keyword evidence="1 18" id="KW-0813">Transport</keyword>
<evidence type="ECO:0000256" key="9">
    <source>
        <dbReference type="ARBA" id="ARBA00023157"/>
    </source>
</evidence>
<evidence type="ECO:0000313" key="21">
    <source>
        <dbReference type="Proteomes" id="UP000515154"/>
    </source>
</evidence>
<feature type="domain" description="Neurotransmitter-gated ion-channel ligand-binding" evidence="19">
    <location>
        <begin position="31"/>
        <end position="236"/>
    </location>
</feature>
<dbReference type="Gene3D" id="2.70.170.10">
    <property type="entry name" value="Neurotransmitter-gated ion-channel ligand-binding domain"/>
    <property type="match status" value="1"/>
</dbReference>
<dbReference type="PRINTS" id="PR01079">
    <property type="entry name" value="GABAARALPHA"/>
</dbReference>
<evidence type="ECO:0000256" key="3">
    <source>
        <dbReference type="ARBA" id="ARBA00022692"/>
    </source>
</evidence>
<dbReference type="Gene3D" id="1.20.58.390">
    <property type="entry name" value="Neurotransmitter-gated ion-channel transmembrane domain"/>
    <property type="match status" value="1"/>
</dbReference>
<evidence type="ECO:0000256" key="16">
    <source>
        <dbReference type="ARBA" id="ARBA00023303"/>
    </source>
</evidence>
<dbReference type="PROSITE" id="PS00236">
    <property type="entry name" value="NEUROTR_ION_CHANNEL"/>
    <property type="match status" value="1"/>
</dbReference>
<dbReference type="GO" id="GO:0004890">
    <property type="term" value="F:GABA-A receptor activity"/>
    <property type="evidence" value="ECO:0007669"/>
    <property type="project" value="InterPro"/>
</dbReference>
<keyword evidence="15" id="KW-1071">Ligand-gated ion channel</keyword>
<dbReference type="Proteomes" id="UP000515154">
    <property type="component" value="Linkage group LG8"/>
</dbReference>
<dbReference type="CDD" id="cd19049">
    <property type="entry name" value="LGIC_TM_anion"/>
    <property type="match status" value="1"/>
</dbReference>
<dbReference type="InterPro" id="IPR036719">
    <property type="entry name" value="Neuro-gated_channel_TM_sf"/>
</dbReference>
<dbReference type="KEGG" id="osn:115214976"/>
<dbReference type="InterPro" id="IPR006028">
    <property type="entry name" value="GABAA/Glycine_rcpt"/>
</dbReference>
<dbReference type="InterPro" id="IPR018000">
    <property type="entry name" value="Neurotransmitter_ion_chnl_CS"/>
</dbReference>
<evidence type="ECO:0000256" key="18">
    <source>
        <dbReference type="RuleBase" id="RU000687"/>
    </source>
</evidence>
<feature type="domain" description="Neurotransmitter-gated ion-channel transmembrane" evidence="20">
    <location>
        <begin position="244"/>
        <end position="326"/>
    </location>
</feature>
<evidence type="ECO:0000256" key="12">
    <source>
        <dbReference type="ARBA" id="ARBA00023180"/>
    </source>
</evidence>
<dbReference type="InterPro" id="IPR038050">
    <property type="entry name" value="Neuro_actylchol_rec"/>
</dbReference>
<dbReference type="Pfam" id="PF02932">
    <property type="entry name" value="Neur_chan_memb"/>
    <property type="match status" value="1"/>
</dbReference>
<keyword evidence="6" id="KW-0770">Synapse</keyword>
<keyword evidence="11" id="KW-0869">Chloride channel</keyword>
<evidence type="ECO:0000256" key="4">
    <source>
        <dbReference type="ARBA" id="ARBA00022729"/>
    </source>
</evidence>
<evidence type="ECO:0000259" key="19">
    <source>
        <dbReference type="Pfam" id="PF02931"/>
    </source>
</evidence>
<keyword evidence="12" id="KW-0325">Glycoprotein</keyword>
<dbReference type="PRINTS" id="PR00253">
    <property type="entry name" value="GABAARECEPTR"/>
</dbReference>
<gene>
    <name evidence="22" type="primary">LOC115214976</name>
</gene>
<dbReference type="SUPFAM" id="SSF63712">
    <property type="entry name" value="Nicotinic receptor ligand binding domain-like"/>
    <property type="match status" value="1"/>
</dbReference>
<sequence length="436" mass="50610">MKQTPVHLLLILFVYVEVQCHKHVRRQNKMSRVLDKMLEGYDKRLRPGFGGPPITVHGHILVRSMGPISERDMVYSMDCYYRQLWEDKRLASNMNRENISLSIKFLERIWHPDTVFFNGRRSYLHTITTPNKFIRLNRNGTILFSQRLTVRASCKMHLENFPMDTQQCPLELGSFGYSADEVIYKWHPGLKEPVEIASHMTLNQFDLIGYPASNFTKLIKDTPHTILAVKFFLRRHTGFFLIQVYIPCILLVVLSWVSFWINREATSDRIALGTTTVLTMTFLGLDIRTDLPKVSYVTALDYYVAVCFGFVISTIIQFAVVHYFTKYGTGDMNMVFQTSDDSDDSGEIGEITGRGRSNGDLWVTDNAAYANSHRRPLRCFYKMWDCVTGTRNYSGRSHPRGNQPMNSVSQVDRVFRVAFPITFLIFNMVYWIVYWV</sequence>
<evidence type="ECO:0000256" key="7">
    <source>
        <dbReference type="ARBA" id="ARBA00023065"/>
    </source>
</evidence>
<feature type="chain" id="PRO_5028507866" evidence="18">
    <location>
        <begin position="21"/>
        <end position="436"/>
    </location>
</feature>
<keyword evidence="2" id="KW-1003">Cell membrane</keyword>
<dbReference type="NCBIfam" id="TIGR00860">
    <property type="entry name" value="LIC"/>
    <property type="match status" value="1"/>
</dbReference>
<feature type="transmembrane region" description="Helical" evidence="18">
    <location>
        <begin position="302"/>
        <end position="324"/>
    </location>
</feature>
<evidence type="ECO:0000313" key="22">
    <source>
        <dbReference type="RefSeq" id="XP_029639936.1"/>
    </source>
</evidence>
<feature type="transmembrane region" description="Helical" evidence="18">
    <location>
        <begin position="270"/>
        <end position="287"/>
    </location>
</feature>
<dbReference type="SUPFAM" id="SSF90112">
    <property type="entry name" value="Neurotransmitter-gated ion-channel transmembrane pore"/>
    <property type="match status" value="1"/>
</dbReference>
<dbReference type="RefSeq" id="XP_029639936.1">
    <property type="nucleotide sequence ID" value="XM_029784076.2"/>
</dbReference>
<comment type="similarity">
    <text evidence="18">Belongs to the ligand-gated ion channel (TC 1.A.9) family.</text>
</comment>
<proteinExistence type="inferred from homology"/>
<name>A0A6P7SPX5_9MOLL</name>
<protein>
    <submittedName>
        <fullName evidence="22">Gamma-aminobutyric acid receptor alpha-like</fullName>
    </submittedName>
</protein>
<evidence type="ECO:0000256" key="2">
    <source>
        <dbReference type="ARBA" id="ARBA00022475"/>
    </source>
</evidence>
<evidence type="ECO:0000256" key="10">
    <source>
        <dbReference type="ARBA" id="ARBA00023170"/>
    </source>
</evidence>
<evidence type="ECO:0000256" key="6">
    <source>
        <dbReference type="ARBA" id="ARBA00023018"/>
    </source>
</evidence>
<comment type="subcellular location">
    <subcellularLocation>
        <location evidence="17">Postsynaptic cell membrane</location>
        <topology evidence="17">Multi-pass membrane protein</topology>
    </subcellularLocation>
</comment>
<evidence type="ECO:0000256" key="11">
    <source>
        <dbReference type="ARBA" id="ARBA00023173"/>
    </source>
</evidence>
<dbReference type="AlphaFoldDB" id="A0A6P7SPX5"/>
<dbReference type="InterPro" id="IPR006201">
    <property type="entry name" value="Neur_channel"/>
</dbReference>
<dbReference type="Pfam" id="PF02931">
    <property type="entry name" value="Neur_chan_LBD"/>
    <property type="match status" value="1"/>
</dbReference>
<keyword evidence="21" id="KW-1185">Reference proteome</keyword>
<dbReference type="InterPro" id="IPR001390">
    <property type="entry name" value="GABAAa_rcpt"/>
</dbReference>
<evidence type="ECO:0000256" key="8">
    <source>
        <dbReference type="ARBA" id="ARBA00023136"/>
    </source>
</evidence>
<dbReference type="InterPro" id="IPR006029">
    <property type="entry name" value="Neurotrans-gated_channel_TM"/>
</dbReference>
<dbReference type="PRINTS" id="PR00252">
    <property type="entry name" value="NRIONCHANNEL"/>
</dbReference>
<dbReference type="GO" id="GO:0045211">
    <property type="term" value="C:postsynaptic membrane"/>
    <property type="evidence" value="ECO:0007669"/>
    <property type="project" value="UniProtKB-SubCell"/>
</dbReference>
<dbReference type="InterPro" id="IPR006202">
    <property type="entry name" value="Neur_chan_lig-bd"/>
</dbReference>
<evidence type="ECO:0000256" key="14">
    <source>
        <dbReference type="ARBA" id="ARBA00023257"/>
    </source>
</evidence>
<feature type="transmembrane region" description="Helical" evidence="18">
    <location>
        <begin position="414"/>
        <end position="433"/>
    </location>
</feature>
<reference evidence="22" key="1">
    <citation type="submission" date="2025-08" db="UniProtKB">
        <authorList>
            <consortium name="RefSeq"/>
        </authorList>
    </citation>
    <scope>IDENTIFICATION</scope>
</reference>
<feature type="signal peptide" evidence="18">
    <location>
        <begin position="1"/>
        <end position="20"/>
    </location>
</feature>